<evidence type="ECO:0008006" key="4">
    <source>
        <dbReference type="Google" id="ProtNLM"/>
    </source>
</evidence>
<name>A0A0L8L6N6_STRVR</name>
<protein>
    <recommendedName>
        <fullName evidence="4">Resolvase/invertase-type recombinase catalytic domain-containing protein</fullName>
    </recommendedName>
</protein>
<feature type="region of interest" description="Disordered" evidence="1">
    <location>
        <begin position="109"/>
        <end position="148"/>
    </location>
</feature>
<dbReference type="Proteomes" id="UP000037023">
    <property type="component" value="Unassembled WGS sequence"/>
</dbReference>
<reference evidence="2 3" key="1">
    <citation type="submission" date="2015-06" db="EMBL/GenBank/DDBJ databases">
        <authorList>
            <person name="Hoefler B.C."/>
            <person name="Straight P.D."/>
        </authorList>
    </citation>
    <scope>NUCLEOTIDE SEQUENCE [LARGE SCALE GENOMIC DNA]</scope>
    <source>
        <strain evidence="2 3">NRRL 3427</strain>
    </source>
</reference>
<dbReference type="PATRIC" id="fig|1938.6.peg.1680"/>
<comment type="caution">
    <text evidence="2">The sequence shown here is derived from an EMBL/GenBank/DDBJ whole genome shotgun (WGS) entry which is preliminary data.</text>
</comment>
<dbReference type="RefSeq" id="WP_033204297.1">
    <property type="nucleotide sequence ID" value="NZ_LGUP01000048.1"/>
</dbReference>
<dbReference type="OrthoDB" id="4188685at2"/>
<organism evidence="2 3">
    <name type="scientific">Streptomyces viridochromogenes</name>
    <dbReference type="NCBI Taxonomy" id="1938"/>
    <lineage>
        <taxon>Bacteria</taxon>
        <taxon>Bacillati</taxon>
        <taxon>Actinomycetota</taxon>
        <taxon>Actinomycetes</taxon>
        <taxon>Kitasatosporales</taxon>
        <taxon>Streptomycetaceae</taxon>
        <taxon>Streptomyces</taxon>
    </lineage>
</organism>
<evidence type="ECO:0000256" key="1">
    <source>
        <dbReference type="SAM" id="MobiDB-lite"/>
    </source>
</evidence>
<dbReference type="EMBL" id="LGUP01000048">
    <property type="protein sequence ID" value="KOG33785.1"/>
    <property type="molecule type" value="Genomic_DNA"/>
</dbReference>
<gene>
    <name evidence="2" type="ORF">ADK34_07670</name>
</gene>
<sequence>MPNNPPGGLGHVPVAVYSCATTSTALGESEERGRYYADARHWHVAGAWSDSDPALPLAERPGWQAVTAALSAGMIRGVVVSAAAHVASDAAQFAAFGVLLRDRGGFLADASNGTPARRTPGQARRRRDLADAASGWFGQTDTHDEGTS</sequence>
<evidence type="ECO:0000313" key="3">
    <source>
        <dbReference type="Proteomes" id="UP000037023"/>
    </source>
</evidence>
<dbReference type="AlphaFoldDB" id="A0A0L8L6N6"/>
<proteinExistence type="predicted"/>
<accession>A0A0L8L6N6</accession>
<evidence type="ECO:0000313" key="2">
    <source>
        <dbReference type="EMBL" id="KOG33785.1"/>
    </source>
</evidence>